<dbReference type="PANTHER" id="PTHR30472">
    <property type="entry name" value="FERRIC ENTEROBACTIN TRANSPORT SYSTEM PERMEASE PROTEIN"/>
    <property type="match status" value="1"/>
</dbReference>
<name>T0YKT6_9ZZZZ</name>
<feature type="transmembrane region" description="Helical" evidence="8">
    <location>
        <begin position="37"/>
        <end position="57"/>
    </location>
</feature>
<organism evidence="9">
    <name type="scientific">mine drainage metagenome</name>
    <dbReference type="NCBI Taxonomy" id="410659"/>
    <lineage>
        <taxon>unclassified sequences</taxon>
        <taxon>metagenomes</taxon>
        <taxon>ecological metagenomes</taxon>
    </lineage>
</organism>
<feature type="transmembrane region" description="Helical" evidence="8">
    <location>
        <begin position="181"/>
        <end position="211"/>
    </location>
</feature>
<keyword evidence="4" id="KW-1003">Cell membrane</keyword>
<keyword evidence="3" id="KW-0813">Transport</keyword>
<feature type="non-terminal residue" evidence="9">
    <location>
        <position position="1"/>
    </location>
</feature>
<dbReference type="GO" id="GO:0033214">
    <property type="term" value="P:siderophore-iron import into cell"/>
    <property type="evidence" value="ECO:0007669"/>
    <property type="project" value="TreeGrafter"/>
</dbReference>
<dbReference type="SUPFAM" id="SSF81345">
    <property type="entry name" value="ABC transporter involved in vitamin B12 uptake, BtuC"/>
    <property type="match status" value="1"/>
</dbReference>
<dbReference type="EMBL" id="AUZY01011096">
    <property type="protein sequence ID" value="EQD36036.1"/>
    <property type="molecule type" value="Genomic_DNA"/>
</dbReference>
<dbReference type="InterPro" id="IPR000522">
    <property type="entry name" value="ABC_transptr_permease_BtuC"/>
</dbReference>
<keyword evidence="5 8" id="KW-0812">Transmembrane</keyword>
<evidence type="ECO:0000313" key="9">
    <source>
        <dbReference type="EMBL" id="EQD36036.1"/>
    </source>
</evidence>
<gene>
    <name evidence="9" type="ORF">B1B_16660</name>
</gene>
<feature type="transmembrane region" description="Helical" evidence="8">
    <location>
        <begin position="6"/>
        <end position="25"/>
    </location>
</feature>
<feature type="transmembrane region" description="Helical" evidence="8">
    <location>
        <begin position="63"/>
        <end position="81"/>
    </location>
</feature>
<accession>T0YKT6</accession>
<evidence type="ECO:0000256" key="3">
    <source>
        <dbReference type="ARBA" id="ARBA00022448"/>
    </source>
</evidence>
<evidence type="ECO:0000256" key="1">
    <source>
        <dbReference type="ARBA" id="ARBA00004651"/>
    </source>
</evidence>
<evidence type="ECO:0000256" key="7">
    <source>
        <dbReference type="ARBA" id="ARBA00023136"/>
    </source>
</evidence>
<dbReference type="InterPro" id="IPR037294">
    <property type="entry name" value="ABC_BtuC-like"/>
</dbReference>
<dbReference type="CDD" id="cd06550">
    <property type="entry name" value="TM_ABC_iron-siderophores_like"/>
    <property type="match status" value="1"/>
</dbReference>
<proteinExistence type="inferred from homology"/>
<keyword evidence="6 8" id="KW-1133">Transmembrane helix</keyword>
<dbReference type="AlphaFoldDB" id="T0YKT6"/>
<evidence type="ECO:0000256" key="5">
    <source>
        <dbReference type="ARBA" id="ARBA00022692"/>
    </source>
</evidence>
<dbReference type="GO" id="GO:0005886">
    <property type="term" value="C:plasma membrane"/>
    <property type="evidence" value="ECO:0007669"/>
    <property type="project" value="UniProtKB-SubCell"/>
</dbReference>
<feature type="non-terminal residue" evidence="9">
    <location>
        <position position="251"/>
    </location>
</feature>
<feature type="transmembrane region" description="Helical" evidence="8">
    <location>
        <begin position="132"/>
        <end position="155"/>
    </location>
</feature>
<protein>
    <submittedName>
        <fullName evidence="9">Bacterial transport system permease protein</fullName>
    </submittedName>
</protein>
<reference evidence="9" key="1">
    <citation type="submission" date="2013-08" db="EMBL/GenBank/DDBJ databases">
        <authorList>
            <person name="Mendez C."/>
            <person name="Richter M."/>
            <person name="Ferrer M."/>
            <person name="Sanchez J."/>
        </authorList>
    </citation>
    <scope>NUCLEOTIDE SEQUENCE</scope>
</reference>
<dbReference type="Pfam" id="PF01032">
    <property type="entry name" value="FecCD"/>
    <property type="match status" value="1"/>
</dbReference>
<comment type="similarity">
    <text evidence="2">Belongs to the binding-protein-dependent transport system permease family. FecCD subfamily.</text>
</comment>
<sequence>EPHILGAVIIGAVLGVGGAVIQSIFKNPITEPYMVGISSGAALGAVLSIALGLTILGIYTLQFLAFIFSALIVGIIYFFSLRSGRVPIVYMLLTGIAVSVFVSSLVAFMLYNSPSLESTSEVFFWLMGSVETVTWVELVPVAVISIASMIILSLYSRELDTIQLGEDYARTVGVRVEALKIIALVLVTISVSAVVSISGLIGFVGLVVPHISRLVHGGSNRKVIPSSALFGAIFLVLAYDISRLVTEPKVV</sequence>
<keyword evidence="7 8" id="KW-0472">Membrane</keyword>
<comment type="subcellular location">
    <subcellularLocation>
        <location evidence="1">Cell membrane</location>
        <topology evidence="1">Multi-pass membrane protein</topology>
    </subcellularLocation>
</comment>
<feature type="transmembrane region" description="Helical" evidence="8">
    <location>
        <begin position="223"/>
        <end position="241"/>
    </location>
</feature>
<reference evidence="9" key="2">
    <citation type="journal article" date="2014" name="ISME J.">
        <title>Microbial stratification in low pH oxic and suboxic macroscopic growths along an acid mine drainage.</title>
        <authorList>
            <person name="Mendez-Garcia C."/>
            <person name="Mesa V."/>
            <person name="Sprenger R.R."/>
            <person name="Richter M."/>
            <person name="Diez M.S."/>
            <person name="Solano J."/>
            <person name="Bargiela R."/>
            <person name="Golyshina O.V."/>
            <person name="Manteca A."/>
            <person name="Ramos J.L."/>
            <person name="Gallego J.R."/>
            <person name="Llorente I."/>
            <person name="Martins Dos Santos V.A."/>
            <person name="Jensen O.N."/>
            <person name="Pelaez A.I."/>
            <person name="Sanchez J."/>
            <person name="Ferrer M."/>
        </authorList>
    </citation>
    <scope>NUCLEOTIDE SEQUENCE</scope>
</reference>
<feature type="transmembrane region" description="Helical" evidence="8">
    <location>
        <begin position="88"/>
        <end position="112"/>
    </location>
</feature>
<evidence type="ECO:0000256" key="4">
    <source>
        <dbReference type="ARBA" id="ARBA00022475"/>
    </source>
</evidence>
<dbReference type="PANTHER" id="PTHR30472:SF25">
    <property type="entry name" value="ABC TRANSPORTER PERMEASE PROTEIN MJ0876-RELATED"/>
    <property type="match status" value="1"/>
</dbReference>
<comment type="caution">
    <text evidence="9">The sequence shown here is derived from an EMBL/GenBank/DDBJ whole genome shotgun (WGS) entry which is preliminary data.</text>
</comment>
<dbReference type="Gene3D" id="1.10.3470.10">
    <property type="entry name" value="ABC transporter involved in vitamin B12 uptake, BtuC"/>
    <property type="match status" value="1"/>
</dbReference>
<evidence type="ECO:0000256" key="6">
    <source>
        <dbReference type="ARBA" id="ARBA00022989"/>
    </source>
</evidence>
<evidence type="ECO:0000256" key="8">
    <source>
        <dbReference type="SAM" id="Phobius"/>
    </source>
</evidence>
<evidence type="ECO:0000256" key="2">
    <source>
        <dbReference type="ARBA" id="ARBA00007935"/>
    </source>
</evidence>
<dbReference type="GO" id="GO:0022857">
    <property type="term" value="F:transmembrane transporter activity"/>
    <property type="evidence" value="ECO:0007669"/>
    <property type="project" value="InterPro"/>
</dbReference>